<feature type="compositionally biased region" description="Polar residues" evidence="5">
    <location>
        <begin position="209"/>
        <end position="223"/>
    </location>
</feature>
<dbReference type="GO" id="GO:0005581">
    <property type="term" value="C:collagen trimer"/>
    <property type="evidence" value="ECO:0007669"/>
    <property type="project" value="UniProtKB-KW"/>
</dbReference>
<keyword evidence="3" id="KW-0176">Collagen</keyword>
<protein>
    <submittedName>
        <fullName evidence="7">Mannose-binding protein C</fullName>
    </submittedName>
</protein>
<dbReference type="AlphaFoldDB" id="A0A094KLK3"/>
<dbReference type="Proteomes" id="UP000053854">
    <property type="component" value="Unassembled WGS sequence"/>
</dbReference>
<evidence type="ECO:0000259" key="6">
    <source>
        <dbReference type="Pfam" id="PF00059"/>
    </source>
</evidence>
<evidence type="ECO:0000256" key="5">
    <source>
        <dbReference type="SAM" id="MobiDB-lite"/>
    </source>
</evidence>
<accession>A0A094KLK3</accession>
<dbReference type="GO" id="GO:0030246">
    <property type="term" value="F:carbohydrate binding"/>
    <property type="evidence" value="ECO:0007669"/>
    <property type="project" value="UniProtKB-KW"/>
</dbReference>
<evidence type="ECO:0000313" key="7">
    <source>
        <dbReference type="EMBL" id="KFZ59470.1"/>
    </source>
</evidence>
<evidence type="ECO:0000313" key="8">
    <source>
        <dbReference type="Proteomes" id="UP000053854"/>
    </source>
</evidence>
<evidence type="ECO:0000256" key="2">
    <source>
        <dbReference type="ARBA" id="ARBA00022837"/>
    </source>
</evidence>
<feature type="region of interest" description="Disordered" evidence="5">
    <location>
        <begin position="204"/>
        <end position="223"/>
    </location>
</feature>
<feature type="compositionally biased region" description="Basic and acidic residues" evidence="5">
    <location>
        <begin position="51"/>
        <end position="64"/>
    </location>
</feature>
<keyword evidence="1" id="KW-0430">Lectin</keyword>
<dbReference type="GO" id="GO:0005771">
    <property type="term" value="C:multivesicular body"/>
    <property type="evidence" value="ECO:0007669"/>
    <property type="project" value="TreeGrafter"/>
</dbReference>
<sequence length="223" mass="24133">MTLLQPFNTLERWLSLLTVASSVNTDKPEENIYSCRVIQCSAPAVSGLPGRDGREGPKGEKGEPGEGLQGIPGNAGPPGIKGNLGPQGEKGERGILLVVTDDLQRQVTALETKLEVLEAELNRHRKSFDFKKNIMSIAQRVFVSTGKEDTSDSGRSLCAKAGSALASPRHGAENTALKDLIRLSKQAYMGTSEEQTEGRFTCLNRGPVTYTNRNARQPNNLKN</sequence>
<name>A0A094KLK3_PODCR</name>
<dbReference type="Pfam" id="PF01391">
    <property type="entry name" value="Collagen"/>
    <property type="match status" value="1"/>
</dbReference>
<dbReference type="InterPro" id="IPR051077">
    <property type="entry name" value="Ca-dependent_lectin"/>
</dbReference>
<dbReference type="PANTHER" id="PTHR24024:SF42">
    <property type="entry name" value="MANNOSE-BINDING PROTEIN"/>
    <property type="match status" value="1"/>
</dbReference>
<feature type="region of interest" description="Disordered" evidence="5">
    <location>
        <begin position="46"/>
        <end position="88"/>
    </location>
</feature>
<keyword evidence="2" id="KW-0106">Calcium</keyword>
<evidence type="ECO:0000256" key="4">
    <source>
        <dbReference type="SAM" id="Coils"/>
    </source>
</evidence>
<dbReference type="PANTHER" id="PTHR24024">
    <property type="entry name" value="PULMONARY SURFACTANT-ASSOCIATED PROTEIN A"/>
    <property type="match status" value="1"/>
</dbReference>
<feature type="domain" description="C-type lectin" evidence="6">
    <location>
        <begin position="150"/>
        <end position="219"/>
    </location>
</feature>
<proteinExistence type="predicted"/>
<dbReference type="InterPro" id="IPR008160">
    <property type="entry name" value="Collagen"/>
</dbReference>
<dbReference type="InterPro" id="IPR016187">
    <property type="entry name" value="CTDL_fold"/>
</dbReference>
<keyword evidence="4" id="KW-0175">Coiled coil</keyword>
<dbReference type="EMBL" id="KL260585">
    <property type="protein sequence ID" value="KFZ59470.1"/>
    <property type="molecule type" value="Genomic_DNA"/>
</dbReference>
<organism evidence="7 8">
    <name type="scientific">Podiceps cristatus</name>
    <name type="common">Great crested grebe</name>
    <dbReference type="NCBI Taxonomy" id="345573"/>
    <lineage>
        <taxon>Eukaryota</taxon>
        <taxon>Metazoa</taxon>
        <taxon>Chordata</taxon>
        <taxon>Craniata</taxon>
        <taxon>Vertebrata</taxon>
        <taxon>Euteleostomi</taxon>
        <taxon>Archelosauria</taxon>
        <taxon>Archosauria</taxon>
        <taxon>Dinosauria</taxon>
        <taxon>Saurischia</taxon>
        <taxon>Theropoda</taxon>
        <taxon>Coelurosauria</taxon>
        <taxon>Aves</taxon>
        <taxon>Neognathae</taxon>
        <taxon>Neoaves</taxon>
        <taxon>Mirandornithes</taxon>
        <taxon>Podicipediformes</taxon>
        <taxon>Podicipedidae</taxon>
        <taxon>Podiceps</taxon>
    </lineage>
</organism>
<dbReference type="Gene3D" id="3.10.100.10">
    <property type="entry name" value="Mannose-Binding Protein A, subunit A"/>
    <property type="match status" value="1"/>
</dbReference>
<dbReference type="InterPro" id="IPR016186">
    <property type="entry name" value="C-type_lectin-like/link_sf"/>
</dbReference>
<evidence type="ECO:0000256" key="1">
    <source>
        <dbReference type="ARBA" id="ARBA00022734"/>
    </source>
</evidence>
<dbReference type="GO" id="GO:0005615">
    <property type="term" value="C:extracellular space"/>
    <property type="evidence" value="ECO:0007669"/>
    <property type="project" value="TreeGrafter"/>
</dbReference>
<keyword evidence="8" id="KW-1185">Reference proteome</keyword>
<dbReference type="Pfam" id="PF00059">
    <property type="entry name" value="Lectin_C"/>
    <property type="match status" value="1"/>
</dbReference>
<reference evidence="7 8" key="1">
    <citation type="submission" date="2014-04" db="EMBL/GenBank/DDBJ databases">
        <title>Genome evolution of avian class.</title>
        <authorList>
            <person name="Zhang G."/>
            <person name="Li C."/>
        </authorList>
    </citation>
    <scope>NUCLEOTIDE SEQUENCE [LARGE SCALE GENOMIC DNA]</scope>
    <source>
        <strain evidence="7">BGI_N338</strain>
    </source>
</reference>
<evidence type="ECO:0000256" key="3">
    <source>
        <dbReference type="ARBA" id="ARBA00023119"/>
    </source>
</evidence>
<dbReference type="InterPro" id="IPR001304">
    <property type="entry name" value="C-type_lectin-like"/>
</dbReference>
<dbReference type="OrthoDB" id="10255512at2759"/>
<gene>
    <name evidence="7" type="ORF">N338_04644</name>
</gene>
<feature type="coiled-coil region" evidence="4">
    <location>
        <begin position="100"/>
        <end position="127"/>
    </location>
</feature>
<dbReference type="SUPFAM" id="SSF56436">
    <property type="entry name" value="C-type lectin-like"/>
    <property type="match status" value="1"/>
</dbReference>
<dbReference type="Gene3D" id="1.20.5.320">
    <property type="entry name" value="6-Phosphogluconate Dehydrogenase, domain 3"/>
    <property type="match status" value="1"/>
</dbReference>